<keyword evidence="2" id="KW-1185">Reference proteome</keyword>
<dbReference type="InterPro" id="IPR008323">
    <property type="entry name" value="UCP033563"/>
</dbReference>
<dbReference type="STRING" id="1159016.SAMN02927937_00866"/>
<accession>A0A1H6KAK3</accession>
<sequence length="405" mass="47829">MAEIIPFKAVRPSADKVALVTTRPYDEYSAAELASWLDFNPFSFLHIVNFAYINQEKIDPIRRYQMVATKYSDFKRDGILLQDEKPAMFLYQIKTKKNNFIGILAGTSLQDYQNNVIKKHENTLQYRVENLKDYFNETRFNTEPVLMMYPDCEELQHWMTKKMLDTPLYDFSTTNRERHVVWKIDTEEELNFLKDTFDKFPNLYIADGHHRSATSDLLLKENGERASDNMNYFMSYLICETKIQINEYNRLIHDLNGMESDEFLHILKKDFTVEKVHEYWKPHKKYSFGMYLDGIFYSLTLKNIPDSDNVIEHLDAQILYETILHPLLNIKDLRTDSRITYIPGNKNIVELVNKIDNGEYKVGFILYPSSIEEIKTLADNNLTMPPKSTYIEPKLRNGLIIYEFQ</sequence>
<dbReference type="PANTHER" id="PTHR36454:SF1">
    <property type="entry name" value="DUF1015 DOMAIN-CONTAINING PROTEIN"/>
    <property type="match status" value="1"/>
</dbReference>
<dbReference type="Proteomes" id="UP000199634">
    <property type="component" value="Unassembled WGS sequence"/>
</dbReference>
<proteinExistence type="predicted"/>
<dbReference type="EMBL" id="FNXE01000008">
    <property type="protein sequence ID" value="SEH68493.1"/>
    <property type="molecule type" value="Genomic_DNA"/>
</dbReference>
<protein>
    <submittedName>
        <fullName evidence="1">Uncharacterized conserved protein, DUF1015 family</fullName>
    </submittedName>
</protein>
<gene>
    <name evidence="1" type="ORF">SAMN02927937_00866</name>
</gene>
<dbReference type="OrthoDB" id="9781616at2"/>
<dbReference type="Pfam" id="PF06245">
    <property type="entry name" value="DUF1015"/>
    <property type="match status" value="1"/>
</dbReference>
<evidence type="ECO:0000313" key="1">
    <source>
        <dbReference type="EMBL" id="SEH68493.1"/>
    </source>
</evidence>
<dbReference type="RefSeq" id="WP_091096709.1">
    <property type="nucleotide sequence ID" value="NZ_FNXE01000008.1"/>
</dbReference>
<dbReference type="AlphaFoldDB" id="A0A1H6KAK3"/>
<dbReference type="PIRSF" id="PIRSF033563">
    <property type="entry name" value="UCP033563"/>
    <property type="match status" value="1"/>
</dbReference>
<dbReference type="PANTHER" id="PTHR36454">
    <property type="entry name" value="LMO2823 PROTEIN"/>
    <property type="match status" value="1"/>
</dbReference>
<reference evidence="1 2" key="1">
    <citation type="submission" date="2016-10" db="EMBL/GenBank/DDBJ databases">
        <authorList>
            <person name="de Groot N.N."/>
        </authorList>
    </citation>
    <scope>NUCLEOTIDE SEQUENCE [LARGE SCALE GENOMIC DNA]</scope>
    <source>
        <strain evidence="1 2">CGMCC 1.10825</strain>
    </source>
</reference>
<name>A0A1H6KAK3_9FLAO</name>
<evidence type="ECO:0000313" key="2">
    <source>
        <dbReference type="Proteomes" id="UP000199634"/>
    </source>
</evidence>
<organism evidence="1 2">
    <name type="scientific">Paenimyroides marinum</name>
    <dbReference type="NCBI Taxonomy" id="1159016"/>
    <lineage>
        <taxon>Bacteria</taxon>
        <taxon>Pseudomonadati</taxon>
        <taxon>Bacteroidota</taxon>
        <taxon>Flavobacteriia</taxon>
        <taxon>Flavobacteriales</taxon>
        <taxon>Flavobacteriaceae</taxon>
        <taxon>Paenimyroides</taxon>
    </lineage>
</organism>